<dbReference type="Gene3D" id="1.10.260.40">
    <property type="entry name" value="lambda repressor-like DNA-binding domains"/>
    <property type="match status" value="1"/>
</dbReference>
<evidence type="ECO:0000313" key="3">
    <source>
        <dbReference type="Proteomes" id="UP000718821"/>
    </source>
</evidence>
<dbReference type="Proteomes" id="UP000718821">
    <property type="component" value="Unassembled WGS sequence"/>
</dbReference>
<dbReference type="InterPro" id="IPR001387">
    <property type="entry name" value="Cro/C1-type_HTH"/>
</dbReference>
<dbReference type="EMBL" id="JACLYU010000002">
    <property type="protein sequence ID" value="MBM6699141.1"/>
    <property type="molecule type" value="Genomic_DNA"/>
</dbReference>
<reference evidence="2" key="2">
    <citation type="journal article" date="2021" name="Sci. Rep.">
        <title>The distribution of antibiotic resistance genes in chicken gut microbiota commensals.</title>
        <authorList>
            <person name="Juricova H."/>
            <person name="Matiasovicova J."/>
            <person name="Kubasova T."/>
            <person name="Cejkova D."/>
            <person name="Rychlik I."/>
        </authorList>
    </citation>
    <scope>NUCLEOTIDE SEQUENCE</scope>
    <source>
        <strain evidence="2">An836</strain>
    </source>
</reference>
<organism evidence="2 3">
    <name type="scientific">Bifidobacterium pullorum subsp. saeculare</name>
    <dbReference type="NCBI Taxonomy" id="78257"/>
    <lineage>
        <taxon>Bacteria</taxon>
        <taxon>Bacillati</taxon>
        <taxon>Actinomycetota</taxon>
        <taxon>Actinomycetes</taxon>
        <taxon>Bifidobacteriales</taxon>
        <taxon>Bifidobacteriaceae</taxon>
        <taxon>Bifidobacterium</taxon>
    </lineage>
</organism>
<dbReference type="CDD" id="cd00093">
    <property type="entry name" value="HTH_XRE"/>
    <property type="match status" value="1"/>
</dbReference>
<proteinExistence type="predicted"/>
<evidence type="ECO:0000313" key="2">
    <source>
        <dbReference type="EMBL" id="MBM6699141.1"/>
    </source>
</evidence>
<sequence>MSKNVRFYWAVRGIPQTRLAEVLGLQPSSLSMKLAGRTAWSVADLVKTADFLQAKPEELMDDVMVNQVEARYKKAPEPVGAGASCVQYFVMPWNEGCPRPDSNRQPAD</sequence>
<dbReference type="InterPro" id="IPR010982">
    <property type="entry name" value="Lambda_DNA-bd_dom_sf"/>
</dbReference>
<dbReference type="GO" id="GO:0003677">
    <property type="term" value="F:DNA binding"/>
    <property type="evidence" value="ECO:0007669"/>
    <property type="project" value="InterPro"/>
</dbReference>
<dbReference type="SUPFAM" id="SSF47413">
    <property type="entry name" value="lambda repressor-like DNA-binding domains"/>
    <property type="match status" value="1"/>
</dbReference>
<dbReference type="AlphaFoldDB" id="A0A939B9S4"/>
<accession>A0A939B9S4</accession>
<feature type="domain" description="HTH cro/C1-type" evidence="1">
    <location>
        <begin position="12"/>
        <end position="59"/>
    </location>
</feature>
<dbReference type="Pfam" id="PF08667">
    <property type="entry name" value="BetR"/>
    <property type="match status" value="1"/>
</dbReference>
<dbReference type="PROSITE" id="PS50943">
    <property type="entry name" value="HTH_CROC1"/>
    <property type="match status" value="1"/>
</dbReference>
<evidence type="ECO:0000259" key="1">
    <source>
        <dbReference type="PROSITE" id="PS50943"/>
    </source>
</evidence>
<reference evidence="2" key="1">
    <citation type="submission" date="2020-08" db="EMBL/GenBank/DDBJ databases">
        <authorList>
            <person name="Cejkova D."/>
            <person name="Kubasova T."/>
            <person name="Jahodarova E."/>
            <person name="Rychlik I."/>
        </authorList>
    </citation>
    <scope>NUCLEOTIDE SEQUENCE</scope>
    <source>
        <strain evidence="2">An836</strain>
    </source>
</reference>
<dbReference type="InterPro" id="IPR013975">
    <property type="entry name" value="Tscrpt_reg_BetR_N"/>
</dbReference>
<comment type="caution">
    <text evidence="2">The sequence shown here is derived from an EMBL/GenBank/DDBJ whole genome shotgun (WGS) entry which is preliminary data.</text>
</comment>
<protein>
    <submittedName>
        <fullName evidence="2">Helix-turn-helix transcriptional regulator</fullName>
    </submittedName>
</protein>
<gene>
    <name evidence="2" type="ORF">H7U32_02110</name>
</gene>
<name>A0A939B9S4_9BIFI</name>
<keyword evidence="3" id="KW-1185">Reference proteome</keyword>